<dbReference type="Proteomes" id="UP000620124">
    <property type="component" value="Unassembled WGS sequence"/>
</dbReference>
<keyword evidence="2" id="KW-0732">Signal</keyword>
<accession>A0A8H7CQY8</accession>
<dbReference type="EMBL" id="JACAZI010000014">
    <property type="protein sequence ID" value="KAF7345012.1"/>
    <property type="molecule type" value="Genomic_DNA"/>
</dbReference>
<evidence type="ECO:0000313" key="4">
    <source>
        <dbReference type="Proteomes" id="UP000620124"/>
    </source>
</evidence>
<sequence length="395" mass="41585">MVALASRTLLFAVSSCLISSAFAQRVFCTEYNKINGPLNGTASNDAGGFNCTYIWIAYQDEEKPCSYVPNGTFYQGPQNCPESIAFFDFLCLSFDGLTQKDEPDGNPLSGSLDASFGGVLTRTCAWVWNDGSSQTPSCTYLLTNGSLQDQSQLVDCPPTINPTQLNSTGYDCSPTDIRNSSLIGASVTHKQDLACTYGNGSPTMCMYDTKGSLDSGPSGCPPSANPIQAPGNSSMSGAMCLQTDNTGADLISASLDSGYDTLSCLYDKSGICAYYTKTNGTLKSGGSSCPPSIAPGSGPVGHVPIGAISSSDKPGSLAAVSSSNGRQTNNNIPQPIIIALLAMNGFLVAGVLVLGGMWLLSDRSTTKPHRYKEVDSTRGLDHDSYYDMPDLPYRS</sequence>
<dbReference type="OrthoDB" id="10583840at2759"/>
<keyword evidence="4" id="KW-1185">Reference proteome</keyword>
<feature type="signal peptide" evidence="2">
    <location>
        <begin position="1"/>
        <end position="23"/>
    </location>
</feature>
<gene>
    <name evidence="3" type="ORF">MVEN_01664000</name>
</gene>
<organism evidence="3 4">
    <name type="scientific">Mycena venus</name>
    <dbReference type="NCBI Taxonomy" id="2733690"/>
    <lineage>
        <taxon>Eukaryota</taxon>
        <taxon>Fungi</taxon>
        <taxon>Dikarya</taxon>
        <taxon>Basidiomycota</taxon>
        <taxon>Agaricomycotina</taxon>
        <taxon>Agaricomycetes</taxon>
        <taxon>Agaricomycetidae</taxon>
        <taxon>Agaricales</taxon>
        <taxon>Marasmiineae</taxon>
        <taxon>Mycenaceae</taxon>
        <taxon>Mycena</taxon>
    </lineage>
</organism>
<keyword evidence="1" id="KW-1133">Transmembrane helix</keyword>
<feature type="chain" id="PRO_5034634946" evidence="2">
    <location>
        <begin position="24"/>
        <end position="395"/>
    </location>
</feature>
<keyword evidence="1" id="KW-0472">Membrane</keyword>
<dbReference type="AlphaFoldDB" id="A0A8H7CQY8"/>
<feature type="transmembrane region" description="Helical" evidence="1">
    <location>
        <begin position="336"/>
        <end position="360"/>
    </location>
</feature>
<evidence type="ECO:0000313" key="3">
    <source>
        <dbReference type="EMBL" id="KAF7345012.1"/>
    </source>
</evidence>
<protein>
    <submittedName>
        <fullName evidence="3">Uncharacterized protein</fullName>
    </submittedName>
</protein>
<proteinExistence type="predicted"/>
<comment type="caution">
    <text evidence="3">The sequence shown here is derived from an EMBL/GenBank/DDBJ whole genome shotgun (WGS) entry which is preliminary data.</text>
</comment>
<reference evidence="3" key="1">
    <citation type="submission" date="2020-05" db="EMBL/GenBank/DDBJ databases">
        <title>Mycena genomes resolve the evolution of fungal bioluminescence.</title>
        <authorList>
            <person name="Tsai I.J."/>
        </authorList>
    </citation>
    <scope>NUCLEOTIDE SEQUENCE</scope>
    <source>
        <strain evidence="3">CCC161011</strain>
    </source>
</reference>
<evidence type="ECO:0000256" key="2">
    <source>
        <dbReference type="SAM" id="SignalP"/>
    </source>
</evidence>
<name>A0A8H7CQY8_9AGAR</name>
<evidence type="ECO:0000256" key="1">
    <source>
        <dbReference type="SAM" id="Phobius"/>
    </source>
</evidence>
<keyword evidence="1" id="KW-0812">Transmembrane</keyword>